<gene>
    <name evidence="2" type="ORF">ESZ48_07510</name>
</gene>
<dbReference type="AlphaFoldDB" id="A0A4Q0XJH4"/>
<sequence>MVESHFTVKYKVMVYGVFGLSTLLSFMLFFISSPDIVEPEPWNNLHSILIFLCAAVSLGIGCLLLFKMETIRIKSECIIFQKHVYASNIKEVPFKNYDYYKTIYEESENGEFEAVWLIKDEKMAKSFSSFQYSNFKELKEALNLKNRGQLHLSPMKQFLCKCGAKI</sequence>
<feature type="transmembrane region" description="Helical" evidence="1">
    <location>
        <begin position="12"/>
        <end position="33"/>
    </location>
</feature>
<keyword evidence="3" id="KW-1185">Reference proteome</keyword>
<name>A0A4Q0XJH4_9FLAO</name>
<evidence type="ECO:0000256" key="1">
    <source>
        <dbReference type="SAM" id="Phobius"/>
    </source>
</evidence>
<evidence type="ECO:0000313" key="3">
    <source>
        <dbReference type="Proteomes" id="UP000289792"/>
    </source>
</evidence>
<accession>A0A4Q0XJH4</accession>
<keyword evidence="1" id="KW-0812">Transmembrane</keyword>
<dbReference type="EMBL" id="SDDZ01000003">
    <property type="protein sequence ID" value="RXJ50597.1"/>
    <property type="molecule type" value="Genomic_DNA"/>
</dbReference>
<keyword evidence="1" id="KW-1133">Transmembrane helix</keyword>
<comment type="caution">
    <text evidence="2">The sequence shown here is derived from an EMBL/GenBank/DDBJ whole genome shotgun (WGS) entry which is preliminary data.</text>
</comment>
<dbReference type="Proteomes" id="UP000289792">
    <property type="component" value="Unassembled WGS sequence"/>
</dbReference>
<organism evidence="2 3">
    <name type="scientific">Gelidibacter gilvus</name>
    <dbReference type="NCBI Taxonomy" id="59602"/>
    <lineage>
        <taxon>Bacteria</taxon>
        <taxon>Pseudomonadati</taxon>
        <taxon>Bacteroidota</taxon>
        <taxon>Flavobacteriia</taxon>
        <taxon>Flavobacteriales</taxon>
        <taxon>Flavobacteriaceae</taxon>
        <taxon>Gelidibacter</taxon>
    </lineage>
</organism>
<evidence type="ECO:0000313" key="2">
    <source>
        <dbReference type="EMBL" id="RXJ50597.1"/>
    </source>
</evidence>
<proteinExistence type="predicted"/>
<feature type="transmembrane region" description="Helical" evidence="1">
    <location>
        <begin position="45"/>
        <end position="66"/>
    </location>
</feature>
<protein>
    <submittedName>
        <fullName evidence="2">Uncharacterized protein</fullName>
    </submittedName>
</protein>
<keyword evidence="1" id="KW-0472">Membrane</keyword>
<reference evidence="2 3" key="1">
    <citation type="submission" date="2019-01" db="EMBL/GenBank/DDBJ databases">
        <title>Genome sequence of the Antarctic species Gelidibacter gilvus ACAM 158(T).</title>
        <authorList>
            <person name="Bowman J.P."/>
        </authorList>
    </citation>
    <scope>NUCLEOTIDE SEQUENCE [LARGE SCALE GENOMIC DNA]</scope>
    <source>
        <strain evidence="2 3">IC158</strain>
    </source>
</reference>